<dbReference type="SUPFAM" id="SSF75001">
    <property type="entry name" value="Dipeptidyl peptidase I (cathepsin C), exclusion domain"/>
    <property type="match status" value="1"/>
</dbReference>
<gene>
    <name evidence="19" type="ORF">ONB1V03_LOCUS14190</name>
</gene>
<feature type="domain" description="Peptidase C1A papain C-terminal" evidence="18">
    <location>
        <begin position="228"/>
        <end position="454"/>
    </location>
</feature>
<dbReference type="InterPro" id="IPR000668">
    <property type="entry name" value="Peptidase_C1A_C"/>
</dbReference>
<keyword evidence="11" id="KW-0868">Chloride</keyword>
<evidence type="ECO:0000256" key="3">
    <source>
        <dbReference type="ARBA" id="ARBA00008455"/>
    </source>
</evidence>
<dbReference type="InterPro" id="IPR025660">
    <property type="entry name" value="Pept_his_AS"/>
</dbReference>
<dbReference type="PROSITE" id="PS00639">
    <property type="entry name" value="THIOL_PROTEASE_HIS"/>
    <property type="match status" value="1"/>
</dbReference>
<evidence type="ECO:0000256" key="11">
    <source>
        <dbReference type="ARBA" id="ARBA00023214"/>
    </source>
</evidence>
<reference evidence="19" key="1">
    <citation type="submission" date="2020-11" db="EMBL/GenBank/DDBJ databases">
        <authorList>
            <person name="Tran Van P."/>
        </authorList>
    </citation>
    <scope>NUCLEOTIDE SEQUENCE</scope>
</reference>
<dbReference type="EMBL" id="CAJPVJ010013218">
    <property type="protein sequence ID" value="CAG2174750.1"/>
    <property type="molecule type" value="Genomic_DNA"/>
</dbReference>
<protein>
    <recommendedName>
        <fullName evidence="6">Dipeptidyl peptidase 1</fullName>
        <ecNumber evidence="5">3.4.14.1</ecNumber>
    </recommendedName>
    <alternativeName>
        <fullName evidence="13">Cathepsin C</fullName>
    </alternativeName>
    <alternativeName>
        <fullName evidence="12">Cathepsin J</fullName>
    </alternativeName>
    <alternativeName>
        <fullName evidence="15">Dipeptidyl peptidase I</fullName>
    </alternativeName>
    <alternativeName>
        <fullName evidence="14">Dipeptidyl transferase</fullName>
    </alternativeName>
</protein>
<keyword evidence="7" id="KW-0645">Protease</keyword>
<evidence type="ECO:0000256" key="14">
    <source>
        <dbReference type="ARBA" id="ARBA00030778"/>
    </source>
</evidence>
<keyword evidence="20" id="KW-1185">Reference proteome</keyword>
<sequence length="460" mass="51502">MLRIRPVLLALLVAAYVRRSGANTPANCTYEEIVGVWRFSESSQTADRMEVCDNGTIFVNNVTVELQYPNIAVDEFGHKGTWTMVYNQGFEVTVADRKYYAFSDYKIVSYVVTSLCDRTKPGWSHDIEGKKWACYQGTRVKGPFVGANRTHTIADSLALDHDVFRQDPAIINEINAVQNSWTAKHYPQFEGIPLTDMHRLHGGPASTIYSYPTPADVTQEVRRVADTLPEQFDWRNVSGVNYVTSVKYQGYCGSCYAYGSIGMIEARIKVLTNNTLTLDLSEQDVVQCSHYSQACEGGFPYLIAGKYGQDYGFTTDDPYLECTPDTKRYYTARYGYVGGYYGGCNEPLMRAALVRDGPLTVSVKMALSDDFVSYGSGIYGPTGVRHRRPNGEYNPWIEVNHSVLIVGYGSDAQTNKTYWIVKNSWGDWWGDKGYFKVDRGVNAMGIESIAVEAIPVPIPK</sequence>
<dbReference type="InterPro" id="IPR038765">
    <property type="entry name" value="Papain-like_cys_pep_sf"/>
</dbReference>
<evidence type="ECO:0000256" key="17">
    <source>
        <dbReference type="SAM" id="SignalP"/>
    </source>
</evidence>
<evidence type="ECO:0000256" key="2">
    <source>
        <dbReference type="ARBA" id="ARBA00001923"/>
    </source>
</evidence>
<evidence type="ECO:0000256" key="8">
    <source>
        <dbReference type="ARBA" id="ARBA00022801"/>
    </source>
</evidence>
<evidence type="ECO:0000256" key="7">
    <source>
        <dbReference type="ARBA" id="ARBA00022670"/>
    </source>
</evidence>
<comment type="catalytic activity">
    <reaction evidence="1">
        <text>Release of an N-terminal dipeptide, Xaa-Yaa-|-Zaa-, except when Xaa is Arg or Lys, or Yaa or Zaa is Pro.</text>
        <dbReference type="EC" id="3.4.14.1"/>
    </reaction>
</comment>
<comment type="function">
    <text evidence="16">Thiol protease. Has dipeptidylpeptidase activity. Active against a broad range of dipeptide substrates composed of both polar and hydrophobic amino acids. Proline cannot occupy the P1 position and arginine cannot occupy the P2 position of the substrate. Can act as both an exopeptidase and endopeptidase. Activates serine proteases such as elastase, cathepsin G and granzymes A and B.</text>
</comment>
<dbReference type="PROSITE" id="PS00640">
    <property type="entry name" value="THIOL_PROTEASE_ASN"/>
    <property type="match status" value="1"/>
</dbReference>
<dbReference type="GO" id="GO:0008239">
    <property type="term" value="F:dipeptidyl-peptidase activity"/>
    <property type="evidence" value="ECO:0007669"/>
    <property type="project" value="UniProtKB-EC"/>
</dbReference>
<dbReference type="GO" id="GO:0006508">
    <property type="term" value="P:proteolysis"/>
    <property type="evidence" value="ECO:0007669"/>
    <property type="project" value="UniProtKB-KW"/>
</dbReference>
<dbReference type="FunFam" id="2.40.128.80:FF:000003">
    <property type="entry name" value="Cathepsin C"/>
    <property type="match status" value="1"/>
</dbReference>
<dbReference type="OrthoDB" id="3789175at2759"/>
<evidence type="ECO:0000256" key="6">
    <source>
        <dbReference type="ARBA" id="ARBA00014709"/>
    </source>
</evidence>
<evidence type="ECO:0000313" key="19">
    <source>
        <dbReference type="EMBL" id="CAD7657564.1"/>
    </source>
</evidence>
<keyword evidence="17" id="KW-0732">Signal</keyword>
<dbReference type="PRINTS" id="PR00705">
    <property type="entry name" value="PAPAIN"/>
</dbReference>
<accession>A0A7R9MCK7</accession>
<evidence type="ECO:0000256" key="15">
    <source>
        <dbReference type="ARBA" id="ARBA00032961"/>
    </source>
</evidence>
<comment type="similarity">
    <text evidence="3">Belongs to the peptidase C1 family.</text>
</comment>
<keyword evidence="8" id="KW-0378">Hydrolase</keyword>
<dbReference type="Pfam" id="PF00112">
    <property type="entry name" value="Peptidase_C1"/>
    <property type="match status" value="1"/>
</dbReference>
<comment type="subunit">
    <text evidence="4">Tetramer of heterotrimers consisting of exclusion domain, heavy- and light chains.</text>
</comment>
<keyword evidence="10" id="KW-1015">Disulfide bond</keyword>
<dbReference type="InterPro" id="IPR000169">
    <property type="entry name" value="Pept_cys_AS"/>
</dbReference>
<evidence type="ECO:0000256" key="12">
    <source>
        <dbReference type="ARBA" id="ARBA00029762"/>
    </source>
</evidence>
<evidence type="ECO:0000256" key="10">
    <source>
        <dbReference type="ARBA" id="ARBA00023157"/>
    </source>
</evidence>
<evidence type="ECO:0000256" key="5">
    <source>
        <dbReference type="ARBA" id="ARBA00012059"/>
    </source>
</evidence>
<comment type="cofactor">
    <cofactor evidence="2">
        <name>chloride</name>
        <dbReference type="ChEBI" id="CHEBI:17996"/>
    </cofactor>
</comment>
<dbReference type="GO" id="GO:0008234">
    <property type="term" value="F:cysteine-type peptidase activity"/>
    <property type="evidence" value="ECO:0007669"/>
    <property type="project" value="UniProtKB-KW"/>
</dbReference>
<name>A0A7R9MCK7_9ACAR</name>
<dbReference type="SMART" id="SM00645">
    <property type="entry name" value="Pept_C1"/>
    <property type="match status" value="1"/>
</dbReference>
<evidence type="ECO:0000256" key="1">
    <source>
        <dbReference type="ARBA" id="ARBA00000738"/>
    </source>
</evidence>
<dbReference type="Pfam" id="PF08773">
    <property type="entry name" value="CathepsinC_exc"/>
    <property type="match status" value="1"/>
</dbReference>
<proteinExistence type="inferred from homology"/>
<dbReference type="Proteomes" id="UP000728032">
    <property type="component" value="Unassembled WGS sequence"/>
</dbReference>
<dbReference type="PANTHER" id="PTHR12411">
    <property type="entry name" value="CYSTEINE PROTEASE FAMILY C1-RELATED"/>
    <property type="match status" value="1"/>
</dbReference>
<dbReference type="EMBL" id="OC928043">
    <property type="protein sequence ID" value="CAD7657564.1"/>
    <property type="molecule type" value="Genomic_DNA"/>
</dbReference>
<dbReference type="PROSITE" id="PS00139">
    <property type="entry name" value="THIOL_PROTEASE_CYS"/>
    <property type="match status" value="1"/>
</dbReference>
<organism evidence="19">
    <name type="scientific">Oppiella nova</name>
    <dbReference type="NCBI Taxonomy" id="334625"/>
    <lineage>
        <taxon>Eukaryota</taxon>
        <taxon>Metazoa</taxon>
        <taxon>Ecdysozoa</taxon>
        <taxon>Arthropoda</taxon>
        <taxon>Chelicerata</taxon>
        <taxon>Arachnida</taxon>
        <taxon>Acari</taxon>
        <taxon>Acariformes</taxon>
        <taxon>Sarcoptiformes</taxon>
        <taxon>Oribatida</taxon>
        <taxon>Brachypylina</taxon>
        <taxon>Oppioidea</taxon>
        <taxon>Oppiidae</taxon>
        <taxon>Oppiella</taxon>
    </lineage>
</organism>
<dbReference type="InterPro" id="IPR013128">
    <property type="entry name" value="Peptidase_C1A"/>
</dbReference>
<evidence type="ECO:0000256" key="4">
    <source>
        <dbReference type="ARBA" id="ARBA00011610"/>
    </source>
</evidence>
<evidence type="ECO:0000259" key="18">
    <source>
        <dbReference type="SMART" id="SM00645"/>
    </source>
</evidence>
<evidence type="ECO:0000256" key="16">
    <source>
        <dbReference type="ARBA" id="ARBA00045556"/>
    </source>
</evidence>
<evidence type="ECO:0000256" key="13">
    <source>
        <dbReference type="ARBA" id="ARBA00029779"/>
    </source>
</evidence>
<feature type="chain" id="PRO_5035592311" description="Dipeptidyl peptidase 1" evidence="17">
    <location>
        <begin position="23"/>
        <end position="460"/>
    </location>
</feature>
<dbReference type="InterPro" id="IPR036496">
    <property type="entry name" value="CathepsinC_exc_dom_sf"/>
</dbReference>
<dbReference type="InterPro" id="IPR014882">
    <property type="entry name" value="CathepsinC_exc"/>
</dbReference>
<feature type="signal peptide" evidence="17">
    <location>
        <begin position="1"/>
        <end position="22"/>
    </location>
</feature>
<keyword evidence="9" id="KW-0788">Thiol protease</keyword>
<dbReference type="SUPFAM" id="SSF54001">
    <property type="entry name" value="Cysteine proteinases"/>
    <property type="match status" value="1"/>
</dbReference>
<dbReference type="Gene3D" id="2.40.128.80">
    <property type="entry name" value="Cathepsin C, exclusion domain"/>
    <property type="match status" value="1"/>
</dbReference>
<dbReference type="EC" id="3.4.14.1" evidence="5"/>
<dbReference type="Gene3D" id="3.90.70.10">
    <property type="entry name" value="Cysteine proteinases"/>
    <property type="match status" value="1"/>
</dbReference>
<dbReference type="InterPro" id="IPR025661">
    <property type="entry name" value="Pept_asp_AS"/>
</dbReference>
<evidence type="ECO:0000256" key="9">
    <source>
        <dbReference type="ARBA" id="ARBA00022807"/>
    </source>
</evidence>
<dbReference type="AlphaFoldDB" id="A0A7R9MCK7"/>
<evidence type="ECO:0000313" key="20">
    <source>
        <dbReference type="Proteomes" id="UP000728032"/>
    </source>
</evidence>